<dbReference type="InterPro" id="IPR021867">
    <property type="entry name" value="Bmt2/SAMTOR"/>
</dbReference>
<dbReference type="GO" id="GO:0016433">
    <property type="term" value="F:rRNA (adenine) methyltransferase activity"/>
    <property type="evidence" value="ECO:0007669"/>
    <property type="project" value="UniProtKB-UniRule"/>
</dbReference>
<dbReference type="OrthoDB" id="5954793at2759"/>
<keyword evidence="4" id="KW-0539">Nucleus</keyword>
<dbReference type="InterPro" id="IPR029063">
    <property type="entry name" value="SAM-dependent_MTases_sf"/>
</dbReference>
<organism evidence="5 6">
    <name type="scientific">Wickerhamomyces mucosus</name>
    <dbReference type="NCBI Taxonomy" id="1378264"/>
    <lineage>
        <taxon>Eukaryota</taxon>
        <taxon>Fungi</taxon>
        <taxon>Dikarya</taxon>
        <taxon>Ascomycota</taxon>
        <taxon>Saccharomycotina</taxon>
        <taxon>Saccharomycetes</taxon>
        <taxon>Phaffomycetales</taxon>
        <taxon>Wickerhamomycetaceae</taxon>
        <taxon>Wickerhamomyces</taxon>
    </lineage>
</organism>
<dbReference type="HAMAP" id="MF_03044">
    <property type="entry name" value="BMT2"/>
    <property type="match status" value="1"/>
</dbReference>
<dbReference type="PANTHER" id="PTHR21008">
    <property type="entry name" value="S-ADENOSYLMETHIONINE SENSOR UPSTREAM OF MTORC1-RELATED"/>
    <property type="match status" value="1"/>
</dbReference>
<reference evidence="5" key="1">
    <citation type="journal article" date="2021" name="Open Biol.">
        <title>Shared evolutionary footprints suggest mitochondrial oxidative damage underlies multiple complex I losses in fungi.</title>
        <authorList>
            <person name="Schikora-Tamarit M.A."/>
            <person name="Marcet-Houben M."/>
            <person name="Nosek J."/>
            <person name="Gabaldon T."/>
        </authorList>
    </citation>
    <scope>NUCLEOTIDE SEQUENCE</scope>
    <source>
        <strain evidence="5">CBS6341</strain>
    </source>
</reference>
<dbReference type="AlphaFoldDB" id="A0A9P8PWH8"/>
<dbReference type="SUPFAM" id="SSF53335">
    <property type="entry name" value="S-adenosyl-L-methionine-dependent methyltransferases"/>
    <property type="match status" value="1"/>
</dbReference>
<dbReference type="Proteomes" id="UP000769528">
    <property type="component" value="Unassembled WGS sequence"/>
</dbReference>
<proteinExistence type="inferred from homology"/>
<dbReference type="Pfam" id="PF11968">
    <property type="entry name" value="Bmt2"/>
    <property type="match status" value="1"/>
</dbReference>
<keyword evidence="6" id="KW-1185">Reference proteome</keyword>
<evidence type="ECO:0000256" key="2">
    <source>
        <dbReference type="ARBA" id="ARBA00022679"/>
    </source>
</evidence>
<evidence type="ECO:0000256" key="4">
    <source>
        <dbReference type="HAMAP-Rule" id="MF_03044"/>
    </source>
</evidence>
<protein>
    <recommendedName>
        <fullName evidence="4">25S rRNA adenine-N(1) methyltransferase</fullName>
        <ecNumber evidence="4">2.1.1.-</ecNumber>
    </recommendedName>
</protein>
<dbReference type="GO" id="GO:0005730">
    <property type="term" value="C:nucleolus"/>
    <property type="evidence" value="ECO:0007669"/>
    <property type="project" value="UniProtKB-SubCell"/>
</dbReference>
<evidence type="ECO:0000256" key="1">
    <source>
        <dbReference type="ARBA" id="ARBA00022603"/>
    </source>
</evidence>
<sequence length="311" mass="35648">MAKLKAGGILKKTRSITGKTFTKPSIKPQNTRKIIRRFHLLINKKNLIYQKLSNQLNNEINDQNIESFNKTGKESTNPTVEELLNVSNENSLPSLFKLLRKIDYEIVETGGLQKYQIASLHGQESKRGSDSSKWLFDNLPELKSIKDLSALEIGSLSTKNVISKFAQTTRIDLNSNEPGILKQDFMERPTPKESKDRFNIVSCSLVLNFVPNARDRGKMMQRFQEFLKKDDKCAILFIVLPLSCITNSRYCDKDLFTNIVTTLGFEIIKYHEAKKLVYVALKWTGKIKKRKFPKVELHDGPSMNNFCIIIE</sequence>
<dbReference type="EMBL" id="JAEUBF010000267">
    <property type="protein sequence ID" value="KAH3679613.1"/>
    <property type="molecule type" value="Genomic_DNA"/>
</dbReference>
<gene>
    <name evidence="4" type="primary">BMT2</name>
    <name evidence="5" type="ORF">WICMUC_000845</name>
</gene>
<feature type="binding site" evidence="4">
    <location>
        <position position="154"/>
    </location>
    <ligand>
        <name>S-adenosyl-L-methionine</name>
        <dbReference type="ChEBI" id="CHEBI:59789"/>
    </ligand>
</feature>
<reference evidence="5" key="2">
    <citation type="submission" date="2021-01" db="EMBL/GenBank/DDBJ databases">
        <authorList>
            <person name="Schikora-Tamarit M.A."/>
        </authorList>
    </citation>
    <scope>NUCLEOTIDE SEQUENCE</scope>
    <source>
        <strain evidence="5">CBS6341</strain>
    </source>
</reference>
<comment type="similarity">
    <text evidence="4">Belongs to the BMT2 family.</text>
</comment>
<accession>A0A9P8PWH8</accession>
<keyword evidence="1 4" id="KW-0489">Methyltransferase</keyword>
<comment type="subcellular location">
    <subcellularLocation>
        <location evidence="4">Nucleus</location>
        <location evidence="4">Nucleolus</location>
    </subcellularLocation>
</comment>
<comment type="caution">
    <text evidence="5">The sequence shown here is derived from an EMBL/GenBank/DDBJ whole genome shotgun (WGS) entry which is preliminary data.</text>
</comment>
<feature type="binding site" evidence="4">
    <location>
        <position position="172"/>
    </location>
    <ligand>
        <name>S-adenosyl-L-methionine</name>
        <dbReference type="ChEBI" id="CHEBI:59789"/>
    </ligand>
</feature>
<keyword evidence="2 4" id="KW-0808">Transferase</keyword>
<comment type="function">
    <text evidence="4">S-adenosyl-L-methionine-dependent methyltransferase that specifically methylates the N(1) position of an adenine present in helix 65 in 25S rRNA.</text>
</comment>
<evidence type="ECO:0000256" key="3">
    <source>
        <dbReference type="ARBA" id="ARBA00022691"/>
    </source>
</evidence>
<evidence type="ECO:0000313" key="5">
    <source>
        <dbReference type="EMBL" id="KAH3679613.1"/>
    </source>
</evidence>
<dbReference type="EC" id="2.1.1.-" evidence="4"/>
<name>A0A9P8PWH8_9ASCO</name>
<evidence type="ECO:0000313" key="6">
    <source>
        <dbReference type="Proteomes" id="UP000769528"/>
    </source>
</evidence>
<dbReference type="PANTHER" id="PTHR21008:SF1">
    <property type="entry name" value="25S RRNA (ADENINE(2142)-N(1))-METHYLTRANSFERASE"/>
    <property type="match status" value="1"/>
</dbReference>
<keyword evidence="3 4" id="KW-0949">S-adenosyl-L-methionine</keyword>